<gene>
    <name evidence="2" type="ORF">BSAL_36105</name>
</gene>
<accession>A0A0S4JPV0</accession>
<feature type="region of interest" description="Disordered" evidence="1">
    <location>
        <begin position="1773"/>
        <end position="1793"/>
    </location>
</feature>
<reference evidence="3" key="1">
    <citation type="submission" date="2015-09" db="EMBL/GenBank/DDBJ databases">
        <authorList>
            <consortium name="Pathogen Informatics"/>
        </authorList>
    </citation>
    <scope>NUCLEOTIDE SEQUENCE [LARGE SCALE GENOMIC DNA]</scope>
    <source>
        <strain evidence="3">Lake Konstanz</strain>
    </source>
</reference>
<dbReference type="EMBL" id="CYKH01002017">
    <property type="protein sequence ID" value="CUG92202.1"/>
    <property type="molecule type" value="Genomic_DNA"/>
</dbReference>
<keyword evidence="3" id="KW-1185">Reference proteome</keyword>
<organism evidence="2 3">
    <name type="scientific">Bodo saltans</name>
    <name type="common">Flagellated protozoan</name>
    <dbReference type="NCBI Taxonomy" id="75058"/>
    <lineage>
        <taxon>Eukaryota</taxon>
        <taxon>Discoba</taxon>
        <taxon>Euglenozoa</taxon>
        <taxon>Kinetoplastea</taxon>
        <taxon>Metakinetoplastina</taxon>
        <taxon>Eubodonida</taxon>
        <taxon>Bodonidae</taxon>
        <taxon>Bodo</taxon>
    </lineage>
</organism>
<evidence type="ECO:0000313" key="3">
    <source>
        <dbReference type="Proteomes" id="UP000051952"/>
    </source>
</evidence>
<feature type="region of interest" description="Disordered" evidence="1">
    <location>
        <begin position="543"/>
        <end position="591"/>
    </location>
</feature>
<feature type="compositionally biased region" description="Gly residues" evidence="1">
    <location>
        <begin position="560"/>
        <end position="570"/>
    </location>
</feature>
<dbReference type="VEuPathDB" id="TriTrypDB:BSAL_36105"/>
<feature type="compositionally biased region" description="Low complexity" evidence="1">
    <location>
        <begin position="715"/>
        <end position="728"/>
    </location>
</feature>
<evidence type="ECO:0000313" key="2">
    <source>
        <dbReference type="EMBL" id="CUG92202.1"/>
    </source>
</evidence>
<feature type="region of interest" description="Disordered" evidence="1">
    <location>
        <begin position="673"/>
        <end position="746"/>
    </location>
</feature>
<proteinExistence type="predicted"/>
<feature type="compositionally biased region" description="Low complexity" evidence="1">
    <location>
        <begin position="571"/>
        <end position="591"/>
    </location>
</feature>
<feature type="compositionally biased region" description="Polar residues" evidence="1">
    <location>
        <begin position="543"/>
        <end position="558"/>
    </location>
</feature>
<protein>
    <submittedName>
        <fullName evidence="2">Uncharacterized protein</fullName>
    </submittedName>
</protein>
<evidence type="ECO:0000256" key="1">
    <source>
        <dbReference type="SAM" id="MobiDB-lite"/>
    </source>
</evidence>
<name>A0A0S4JPV0_BODSA</name>
<dbReference type="Proteomes" id="UP000051952">
    <property type="component" value="Unassembled WGS sequence"/>
</dbReference>
<feature type="compositionally biased region" description="Polar residues" evidence="1">
    <location>
        <begin position="687"/>
        <end position="702"/>
    </location>
</feature>
<sequence>MNVTKGGDNLPDSYLEKRAEFLHTKEVRLQEQIANDKEVLQRRHDAINQSFRERSDRLRSWEKEAQRRHKEDRDLYASRRQHELDLIQQQKDRVQSVQQHYHDAAVSATYGYLTALEANIRRLGLDEDKPPASNQQASAVVSAKVEPLVANANRVAEIRRRKELDIAARRDKLQRQYVAQQQQMLASKDVVRLQQVQAVVSKAASVLISDREESLAARRRTIESDVNAQLNSVFLDGEKQRCLASFRETDKAFAVVAASKRAEESVAFTATRAQKAAQEEATKSTKRGALHEFFGAFLDELVGLAVDVSSRNFIQLTDGTTLRRLNPPTALEWRSIKEEALSTAAITAHIDSKKVAVARANTMSNASPRAKRSSSVNFGSFATAKPFSAPSSGGGVGIISAEFTSSMSLGEGSPRALLDDLWDTDEADHILEVVSERDKQQLVESIINTSRSTHKGAVESFRKQSQETWSRIVSTGAAKADKATTWWNNILTELPPTAVFVFGDPLSGVQLLSDARYIRDGDADYVITPDTLLPEILAAHPQQAQTEVSAPTVVSPTQGSGKGGKGGKAPAGGPRPSSAKPPSVVPSATGTAASAAPNDLAIFLSKRVAKHHRLQLEALAKRDNVSGYPPSLLLVGFPIEASSFAMEFNAALEKELEEEEKLWAPLKLLSSMEHNTPRGGGGGIGTHRSSIAGGQTNPNTPHGSLFSGAGGPGGAAPAAAASLGSGSPDGTPSLTASGPRHRPPPAAFAVSAGKHHAAALANFAATLFFAPARVTTVFLEVALPNLIERYQRIQRLVSPQAPAQLIHEVWAPRKQPTVVPGTLSLPPSTTASAPVVQSMWAGMTPAAAYEWVAALQTTWKASKQEWLSAVQGAHKRPPLPSATSSLGPLPGASVVGNGSNLNHSMASNSAPTASLVPSGLAPPVHACASRLTRVLHFVTPHTVDHLSTQDPIEVSSQILAQEVRALSKGSSQADEALVVPLLAPLTLQCFSIPESALEDLLAAHAAYDAHVTRWSLLDVLDSFDSANTSAFTPLSQSDSYNNPRATEIKVTVPDAILQRVEELRQGRIQSFRAMRELEIESGRCLHQAYLYSLCLLEGDAFTQVHAEYQRNLPADAKPGFHNQVFWKVCDAESSRVRSLLSNAVGILSNTIRRLQCAHVRTAMETITSAVEESTWTLITSVLEAERRRQQVLSLQGDVEEETNDDAGIVRSPRTAIQFKAGELVSLAAQLSSVVSEEQILEALEEVHEHGTPLESSLDGLWSKVERSWMVLISRLIIAATSGPSDDVASPFAHLEETLKAAVRGAFGTSAGGEANIPQQRIAPKSAQLFAPIMQHEQLRKHLSTGSTLWCSYLFQRTSSLLDRQEGVTLRPKDFSDIMIAPELPLVGEAPNFEEEYVAAAEARRALVISDVSLQHLSLHAQLASMSARRHPPHRSCWIGLPTVTQSQFEHMVLSAQISELHLHVPSSAEDIVTPLLLMLSNAATQLRSEGSDAQPPPRLFLPTWWMAPPIHTAAGNGGPKGALLNLELSAAAFRLATEGAVVAASEGSATVDIAIWLAHLCTGQLSSISFLRPGVADRVYHLEKKRCTTPNLLQLRQLVCDLDAYHRGTVPTREVCSWTELRWWPLLASGSTTTTPAPACPLILRQLYYLLGATDAPTSTRVHLGSILARSLTDVAQNTNLLAQTIRYLLSLSVSSGPSAVLEAAFAASTSLRGPLNTRDVVVAPQSINTVSHMKAFVSLDLIASTLALYHADWSVEDLEQYVVLTTAADTQAAPRSPKQLSSPSSAEGMERPHFASVPIKERSEEMTFASLNATHFGAQLLQLRSATTANCSLPSSTLAL</sequence>